<name>A0A5J5CNS4_9PERO</name>
<protein>
    <submittedName>
        <fullName evidence="2">Uncharacterized protein</fullName>
    </submittedName>
</protein>
<gene>
    <name evidence="2" type="ORF">FQN60_015883</name>
</gene>
<feature type="compositionally biased region" description="Low complexity" evidence="1">
    <location>
        <begin position="94"/>
        <end position="106"/>
    </location>
</feature>
<dbReference type="Proteomes" id="UP000327493">
    <property type="component" value="Chromosome 18"/>
</dbReference>
<feature type="region of interest" description="Disordered" evidence="1">
    <location>
        <begin position="94"/>
        <end position="117"/>
    </location>
</feature>
<proteinExistence type="predicted"/>
<accession>A0A5J5CNS4</accession>
<reference evidence="2 3" key="1">
    <citation type="submission" date="2019-08" db="EMBL/GenBank/DDBJ databases">
        <title>A chromosome-level genome assembly, high-density linkage maps, and genome scans reveal the genomic architecture of hybrid incompatibilities underlying speciation via character displacement in darters (Percidae: Etheostominae).</title>
        <authorList>
            <person name="Moran R.L."/>
            <person name="Catchen J.M."/>
            <person name="Fuller R.C."/>
        </authorList>
    </citation>
    <scope>NUCLEOTIDE SEQUENCE [LARGE SCALE GENOMIC DNA]</scope>
    <source>
        <strain evidence="2">EspeVRDwgs_2016</strain>
        <tissue evidence="2">Muscle</tissue>
    </source>
</reference>
<evidence type="ECO:0000313" key="3">
    <source>
        <dbReference type="Proteomes" id="UP000327493"/>
    </source>
</evidence>
<dbReference type="EMBL" id="VOFY01000018">
    <property type="protein sequence ID" value="KAA8583337.1"/>
    <property type="molecule type" value="Genomic_DNA"/>
</dbReference>
<evidence type="ECO:0000313" key="2">
    <source>
        <dbReference type="EMBL" id="KAA8583337.1"/>
    </source>
</evidence>
<keyword evidence="3" id="KW-1185">Reference proteome</keyword>
<dbReference type="AlphaFoldDB" id="A0A5J5CNS4"/>
<evidence type="ECO:0000256" key="1">
    <source>
        <dbReference type="SAM" id="MobiDB-lite"/>
    </source>
</evidence>
<feature type="region of interest" description="Disordered" evidence="1">
    <location>
        <begin position="170"/>
        <end position="192"/>
    </location>
</feature>
<organism evidence="2 3">
    <name type="scientific">Etheostoma spectabile</name>
    <name type="common">orangethroat darter</name>
    <dbReference type="NCBI Taxonomy" id="54343"/>
    <lineage>
        <taxon>Eukaryota</taxon>
        <taxon>Metazoa</taxon>
        <taxon>Chordata</taxon>
        <taxon>Craniata</taxon>
        <taxon>Vertebrata</taxon>
        <taxon>Euteleostomi</taxon>
        <taxon>Actinopterygii</taxon>
        <taxon>Neopterygii</taxon>
        <taxon>Teleostei</taxon>
        <taxon>Neoteleostei</taxon>
        <taxon>Acanthomorphata</taxon>
        <taxon>Eupercaria</taxon>
        <taxon>Perciformes</taxon>
        <taxon>Percoidei</taxon>
        <taxon>Percidae</taxon>
        <taxon>Etheostomatinae</taxon>
        <taxon>Etheostoma</taxon>
    </lineage>
</organism>
<comment type="caution">
    <text evidence="2">The sequence shown here is derived from an EMBL/GenBank/DDBJ whole genome shotgun (WGS) entry which is preliminary data.</text>
</comment>
<sequence length="281" mass="30399">MSPDLINYSLLNRQTLALALVEVLGGSLSDTEETRSILKGPEGRSINGGVWKFNGWREVQTDDTLSSFQHPRSSIFLSLERVTLSSACVHTPVPSTHTHTTTQPRTSMARSFDGPPWNKNTRCLSKASFIRGGQKDGFTSALFPPLGPGLGPFSPVPSLSPSCSHPTGAFQHGAVGGVRTGAKNGRGSKRRKQDEQFEMATIKTSVIIHGQRGRCSRLGHVQTNPPSCSSLLNNALSDDMTATTAPSFWTAFWFAQGRDVVSAAFRGRVRVQCVRVTGKQC</sequence>